<evidence type="ECO:0000313" key="2">
    <source>
        <dbReference type="Proteomes" id="UP001500432"/>
    </source>
</evidence>
<dbReference type="RefSeq" id="WP_344300310.1">
    <property type="nucleotide sequence ID" value="NZ_BAAAQW010000007.1"/>
</dbReference>
<organism evidence="1 2">
    <name type="scientific">Sinomonas flava</name>
    <dbReference type="NCBI Taxonomy" id="496857"/>
    <lineage>
        <taxon>Bacteria</taxon>
        <taxon>Bacillati</taxon>
        <taxon>Actinomycetota</taxon>
        <taxon>Actinomycetes</taxon>
        <taxon>Micrococcales</taxon>
        <taxon>Micrococcaceae</taxon>
        <taxon>Sinomonas</taxon>
    </lineage>
</organism>
<keyword evidence="2" id="KW-1185">Reference proteome</keyword>
<dbReference type="EMBL" id="BAAAQW010000007">
    <property type="protein sequence ID" value="GAA2201729.1"/>
    <property type="molecule type" value="Genomic_DNA"/>
</dbReference>
<reference evidence="2" key="1">
    <citation type="journal article" date="2019" name="Int. J. Syst. Evol. Microbiol.">
        <title>The Global Catalogue of Microorganisms (GCM) 10K type strain sequencing project: providing services to taxonomists for standard genome sequencing and annotation.</title>
        <authorList>
            <consortium name="The Broad Institute Genomics Platform"/>
            <consortium name="The Broad Institute Genome Sequencing Center for Infectious Disease"/>
            <person name="Wu L."/>
            <person name="Ma J."/>
        </authorList>
    </citation>
    <scope>NUCLEOTIDE SEQUENCE [LARGE SCALE GENOMIC DNA]</scope>
    <source>
        <strain evidence="2">JCM 16034</strain>
    </source>
</reference>
<dbReference type="Proteomes" id="UP001500432">
    <property type="component" value="Unassembled WGS sequence"/>
</dbReference>
<sequence length="327" mass="35561">MKTPRRLPQQLSGRPFTVAEAAHAGVSKGRLRHRSLRPLGRGIRGQGTTAALTLGARVRPFVEVNEQCAASHATAAELHGLPTRKRGLGEDEVFHVIRPEGAAHLKRPHVVVHRAKLLPGETMLVGGIPVTSPARTWLDLAERITLDELVAVGDACVRIPYPELEGREEPHCTVGDLRDIVARHRGKRGIRKARLALALIRVGSDSPQETALRLALLRAGLPEPVLNARIVGKRGQHGPKPDIGYPEYGVGVEYEGEHHGTEPQIVRDIARSESYDDVGWAEVRISKRHMANEGKAAVAKVRTALFLRGWRPGQASTRASTPSSTAP</sequence>
<accession>A0ABP5NQJ9</accession>
<proteinExistence type="predicted"/>
<name>A0ABP5NQJ9_9MICC</name>
<comment type="caution">
    <text evidence="1">The sequence shown here is derived from an EMBL/GenBank/DDBJ whole genome shotgun (WGS) entry which is preliminary data.</text>
</comment>
<gene>
    <name evidence="1" type="ORF">GCM10009849_27340</name>
</gene>
<protein>
    <recommendedName>
        <fullName evidence="3">AbiEi antitoxin C-terminal domain-containing protein</fullName>
    </recommendedName>
</protein>
<evidence type="ECO:0000313" key="1">
    <source>
        <dbReference type="EMBL" id="GAA2201729.1"/>
    </source>
</evidence>
<evidence type="ECO:0008006" key="3">
    <source>
        <dbReference type="Google" id="ProtNLM"/>
    </source>
</evidence>